<evidence type="ECO:0000256" key="1">
    <source>
        <dbReference type="ARBA" id="ARBA00022536"/>
    </source>
</evidence>
<dbReference type="PROSITE" id="PS00022">
    <property type="entry name" value="EGF_1"/>
    <property type="match status" value="2"/>
</dbReference>
<comment type="caution">
    <text evidence="8">The sequence shown here is derived from an EMBL/GenBank/DDBJ whole genome shotgun (WGS) entry which is preliminary data.</text>
</comment>
<sequence length="187" mass="19328">MMRVILVLLIGWTGARCEVDVDECATGAVSCLPGDCLNLNGSYTCLCAEGYCGNACSLKDPCFAEEGEGLNRTGPCLHGAKCEQRCAATTDYICYCVDGWGGKNCSQQVVAQGASGSGDSSSAVLIGVGAALVGLALGAAALGGLGAQARRKRATRGTYSPSGQEYCNPRAEKMQHALKPPPEERLI</sequence>
<reference evidence="8 9" key="1">
    <citation type="submission" date="2020-04" db="EMBL/GenBank/DDBJ databases">
        <authorList>
            <person name="Wallbank WR R."/>
            <person name="Pardo Diaz C."/>
            <person name="Kozak K."/>
            <person name="Martin S."/>
            <person name="Jiggins C."/>
            <person name="Moest M."/>
            <person name="Warren A I."/>
            <person name="Byers J.R.P. K."/>
            <person name="Montejo-Kovacevich G."/>
            <person name="Yen C E."/>
        </authorList>
    </citation>
    <scope>NUCLEOTIDE SEQUENCE [LARGE SCALE GENOMIC DNA]</scope>
</reference>
<feature type="transmembrane region" description="Helical" evidence="5">
    <location>
        <begin position="124"/>
        <end position="147"/>
    </location>
</feature>
<evidence type="ECO:0000256" key="2">
    <source>
        <dbReference type="ARBA" id="ARBA00022737"/>
    </source>
</evidence>
<keyword evidence="2" id="KW-0677">Repeat</keyword>
<dbReference type="SMART" id="SM00181">
    <property type="entry name" value="EGF"/>
    <property type="match status" value="2"/>
</dbReference>
<dbReference type="Pfam" id="PF00008">
    <property type="entry name" value="EGF"/>
    <property type="match status" value="1"/>
</dbReference>
<keyword evidence="3 4" id="KW-1015">Disulfide bond</keyword>
<dbReference type="InterPro" id="IPR000742">
    <property type="entry name" value="EGF"/>
</dbReference>
<dbReference type="InterPro" id="IPR001881">
    <property type="entry name" value="EGF-like_Ca-bd_dom"/>
</dbReference>
<dbReference type="InterPro" id="IPR018097">
    <property type="entry name" value="EGF_Ca-bd_CS"/>
</dbReference>
<dbReference type="InterPro" id="IPR051022">
    <property type="entry name" value="Notch_Cell-Fate_Det"/>
</dbReference>
<feature type="domain" description="EGF-like" evidence="7">
    <location>
        <begin position="20"/>
        <end position="57"/>
    </location>
</feature>
<evidence type="ECO:0000256" key="5">
    <source>
        <dbReference type="SAM" id="Phobius"/>
    </source>
</evidence>
<dbReference type="Pfam" id="PF07645">
    <property type="entry name" value="EGF_CA"/>
    <property type="match status" value="1"/>
</dbReference>
<dbReference type="CDD" id="cd00054">
    <property type="entry name" value="EGF_CA"/>
    <property type="match status" value="1"/>
</dbReference>
<proteinExistence type="predicted"/>
<dbReference type="OrthoDB" id="283575at2759"/>
<evidence type="ECO:0000256" key="3">
    <source>
        <dbReference type="ARBA" id="ARBA00023157"/>
    </source>
</evidence>
<dbReference type="PANTHER" id="PTHR24049">
    <property type="entry name" value="CRUMBS FAMILY MEMBER"/>
    <property type="match status" value="1"/>
</dbReference>
<evidence type="ECO:0000256" key="4">
    <source>
        <dbReference type="PROSITE-ProRule" id="PRU00076"/>
    </source>
</evidence>
<protein>
    <recommendedName>
        <fullName evidence="7">EGF-like domain-containing protein</fullName>
    </recommendedName>
</protein>
<feature type="signal peptide" evidence="6">
    <location>
        <begin position="1"/>
        <end position="17"/>
    </location>
</feature>
<feature type="domain" description="EGF-like" evidence="7">
    <location>
        <begin position="68"/>
        <end position="106"/>
    </location>
</feature>
<feature type="disulfide bond" evidence="4">
    <location>
        <begin position="47"/>
        <end position="56"/>
    </location>
</feature>
<keyword evidence="1 4" id="KW-0245">EGF-like domain</keyword>
<comment type="caution">
    <text evidence="4">Lacks conserved residue(s) required for the propagation of feature annotation.</text>
</comment>
<dbReference type="Proteomes" id="UP000494106">
    <property type="component" value="Unassembled WGS sequence"/>
</dbReference>
<evidence type="ECO:0000256" key="6">
    <source>
        <dbReference type="SAM" id="SignalP"/>
    </source>
</evidence>
<feature type="chain" id="PRO_5035796605" description="EGF-like domain-containing protein" evidence="6">
    <location>
        <begin position="18"/>
        <end position="187"/>
    </location>
</feature>
<keyword evidence="5" id="KW-0812">Transmembrane</keyword>
<dbReference type="GO" id="GO:0005509">
    <property type="term" value="F:calcium ion binding"/>
    <property type="evidence" value="ECO:0007669"/>
    <property type="project" value="InterPro"/>
</dbReference>
<evidence type="ECO:0000259" key="7">
    <source>
        <dbReference type="PROSITE" id="PS50026"/>
    </source>
</evidence>
<accession>A0A8S1BBZ5</accession>
<evidence type="ECO:0000313" key="9">
    <source>
        <dbReference type="Proteomes" id="UP000494106"/>
    </source>
</evidence>
<keyword evidence="5" id="KW-1133">Transmembrane helix</keyword>
<organism evidence="8 9">
    <name type="scientific">Arctia plantaginis</name>
    <name type="common">Wood tiger moth</name>
    <name type="synonym">Phalaena plantaginis</name>
    <dbReference type="NCBI Taxonomy" id="874455"/>
    <lineage>
        <taxon>Eukaryota</taxon>
        <taxon>Metazoa</taxon>
        <taxon>Ecdysozoa</taxon>
        <taxon>Arthropoda</taxon>
        <taxon>Hexapoda</taxon>
        <taxon>Insecta</taxon>
        <taxon>Pterygota</taxon>
        <taxon>Neoptera</taxon>
        <taxon>Endopterygota</taxon>
        <taxon>Lepidoptera</taxon>
        <taxon>Glossata</taxon>
        <taxon>Ditrysia</taxon>
        <taxon>Noctuoidea</taxon>
        <taxon>Erebidae</taxon>
        <taxon>Arctiinae</taxon>
        <taxon>Arctia</taxon>
    </lineage>
</organism>
<dbReference type="SUPFAM" id="SSF57196">
    <property type="entry name" value="EGF/Laminin"/>
    <property type="match status" value="2"/>
</dbReference>
<gene>
    <name evidence="8" type="ORF">APLA_LOCUS17050</name>
</gene>
<dbReference type="InterPro" id="IPR000152">
    <property type="entry name" value="EGF-type_Asp/Asn_hydroxyl_site"/>
</dbReference>
<dbReference type="AlphaFoldDB" id="A0A8S1BBZ5"/>
<name>A0A8S1BBZ5_ARCPL</name>
<dbReference type="PROSITE" id="PS01186">
    <property type="entry name" value="EGF_2"/>
    <property type="match status" value="2"/>
</dbReference>
<keyword evidence="9" id="KW-1185">Reference proteome</keyword>
<dbReference type="PROSITE" id="PS01187">
    <property type="entry name" value="EGF_CA"/>
    <property type="match status" value="1"/>
</dbReference>
<dbReference type="SMART" id="SM00179">
    <property type="entry name" value="EGF_CA"/>
    <property type="match status" value="1"/>
</dbReference>
<dbReference type="PROSITE" id="PS50026">
    <property type="entry name" value="EGF_3"/>
    <property type="match status" value="2"/>
</dbReference>
<keyword evidence="5" id="KW-0472">Membrane</keyword>
<dbReference type="PROSITE" id="PS00010">
    <property type="entry name" value="ASX_HYDROXYL"/>
    <property type="match status" value="1"/>
</dbReference>
<evidence type="ECO:0000313" key="8">
    <source>
        <dbReference type="EMBL" id="CAB3259353.1"/>
    </source>
</evidence>
<feature type="disulfide bond" evidence="4">
    <location>
        <begin position="96"/>
        <end position="105"/>
    </location>
</feature>
<dbReference type="EMBL" id="CADEBC010000608">
    <property type="protein sequence ID" value="CAB3259353.1"/>
    <property type="molecule type" value="Genomic_DNA"/>
</dbReference>
<keyword evidence="6" id="KW-0732">Signal</keyword>
<dbReference type="InterPro" id="IPR049883">
    <property type="entry name" value="NOTCH1_EGF-like"/>
</dbReference>
<dbReference type="Gene3D" id="2.10.25.10">
    <property type="entry name" value="Laminin"/>
    <property type="match status" value="2"/>
</dbReference>